<dbReference type="AlphaFoldDB" id="A0A0M0JR86"/>
<gene>
    <name evidence="2" type="ORF">Ctob_010826</name>
</gene>
<name>A0A0M0JR86_9EUKA</name>
<dbReference type="Proteomes" id="UP000037460">
    <property type="component" value="Unassembled WGS sequence"/>
</dbReference>
<evidence type="ECO:0000313" key="3">
    <source>
        <dbReference type="Proteomes" id="UP000037460"/>
    </source>
</evidence>
<protein>
    <submittedName>
        <fullName evidence="2">Uncharacterized protein</fullName>
    </submittedName>
</protein>
<dbReference type="EMBL" id="JWZX01002517">
    <property type="protein sequence ID" value="KOO28768.1"/>
    <property type="molecule type" value="Genomic_DNA"/>
</dbReference>
<organism evidence="2 3">
    <name type="scientific">Chrysochromulina tobinii</name>
    <dbReference type="NCBI Taxonomy" id="1460289"/>
    <lineage>
        <taxon>Eukaryota</taxon>
        <taxon>Haptista</taxon>
        <taxon>Haptophyta</taxon>
        <taxon>Prymnesiophyceae</taxon>
        <taxon>Prymnesiales</taxon>
        <taxon>Chrysochromulinaceae</taxon>
        <taxon>Chrysochromulina</taxon>
    </lineage>
</organism>
<sequence length="239" mass="24245">MALATTGAAMPMPMAVMAPMPIPSAGASVPTTSFSAPSAPGGFLWEAATATDDEIAIGIDLGCASIRVAMWSAADGVAVPIPCGEEEEGLIAAALAMPCCVSYSTATTVLIGDEALTGAANGSAPPPLLGLQRLLGRKYDSLGGARWLEREADELFGCSLEAEGAEARLRLTFARPAPSGLKRRGASDVPSPRGGAAKAPKSATIDKLVAPEEALTKLLLKVKARATGEFASGRLSDGH</sequence>
<evidence type="ECO:0000256" key="1">
    <source>
        <dbReference type="SAM" id="MobiDB-lite"/>
    </source>
</evidence>
<reference evidence="3" key="1">
    <citation type="journal article" date="2015" name="PLoS Genet.">
        <title>Genome Sequence and Transcriptome Analyses of Chrysochromulina tobin: Metabolic Tools for Enhanced Algal Fitness in the Prominent Order Prymnesiales (Haptophyceae).</title>
        <authorList>
            <person name="Hovde B.T."/>
            <person name="Deodato C.R."/>
            <person name="Hunsperger H.M."/>
            <person name="Ryken S.A."/>
            <person name="Yost W."/>
            <person name="Jha R.K."/>
            <person name="Patterson J."/>
            <person name="Monnat R.J. Jr."/>
            <person name="Barlow S.B."/>
            <person name="Starkenburg S.R."/>
            <person name="Cattolico R.A."/>
        </authorList>
    </citation>
    <scope>NUCLEOTIDE SEQUENCE</scope>
    <source>
        <strain evidence="3">CCMP291</strain>
    </source>
</reference>
<keyword evidence="3" id="KW-1185">Reference proteome</keyword>
<comment type="caution">
    <text evidence="2">The sequence shown here is derived from an EMBL/GenBank/DDBJ whole genome shotgun (WGS) entry which is preliminary data.</text>
</comment>
<feature type="region of interest" description="Disordered" evidence="1">
    <location>
        <begin position="179"/>
        <end position="203"/>
    </location>
</feature>
<accession>A0A0M0JR86</accession>
<proteinExistence type="predicted"/>
<dbReference type="Gene3D" id="3.30.420.40">
    <property type="match status" value="1"/>
</dbReference>
<evidence type="ECO:0000313" key="2">
    <source>
        <dbReference type="EMBL" id="KOO28768.1"/>
    </source>
</evidence>